<accession>A0A409VWG1</accession>
<feature type="compositionally biased region" description="Low complexity" evidence="1">
    <location>
        <begin position="147"/>
        <end position="158"/>
    </location>
</feature>
<dbReference type="AlphaFoldDB" id="A0A409VWG1"/>
<dbReference type="EMBL" id="NHYD01003897">
    <property type="protein sequence ID" value="PPQ70591.1"/>
    <property type="molecule type" value="Genomic_DNA"/>
</dbReference>
<comment type="caution">
    <text evidence="2">The sequence shown here is derived from an EMBL/GenBank/DDBJ whole genome shotgun (WGS) entry which is preliminary data.</text>
</comment>
<name>A0A409VWG1_PSICY</name>
<reference evidence="2 3" key="1">
    <citation type="journal article" date="2018" name="Evol. Lett.">
        <title>Horizontal gene cluster transfer increased hallucinogenic mushroom diversity.</title>
        <authorList>
            <person name="Reynolds H.T."/>
            <person name="Vijayakumar V."/>
            <person name="Gluck-Thaler E."/>
            <person name="Korotkin H.B."/>
            <person name="Matheny P.B."/>
            <person name="Slot J.C."/>
        </authorList>
    </citation>
    <scope>NUCLEOTIDE SEQUENCE [LARGE SCALE GENOMIC DNA]</scope>
    <source>
        <strain evidence="2 3">2631</strain>
    </source>
</reference>
<evidence type="ECO:0000256" key="1">
    <source>
        <dbReference type="SAM" id="MobiDB-lite"/>
    </source>
</evidence>
<protein>
    <submittedName>
        <fullName evidence="2">Uncharacterized protein</fullName>
    </submittedName>
</protein>
<sequence length="188" mass="20735">MPTTDARARLPLMRRARWLAETKLMRRRRMATRRMEDEPRRMAGIGTGTGTGIRAGQEWSIVVDVIHKNSLAYTAPSATPVPVQAQGSQGVMQSIPAGGRIYPSHSHSSSLGGGGGGGYQQVQGEDQGLGYPQERRGAMDRPRGDGTTLLPPTPSSSSRIKGWQVMDNARRAWDFVLRFYFFHTFVSF</sequence>
<evidence type="ECO:0000313" key="2">
    <source>
        <dbReference type="EMBL" id="PPQ70591.1"/>
    </source>
</evidence>
<feature type="compositionally biased region" description="Basic and acidic residues" evidence="1">
    <location>
        <begin position="133"/>
        <end position="144"/>
    </location>
</feature>
<gene>
    <name evidence="2" type="ORF">CVT25_012013</name>
</gene>
<organism evidence="2 3">
    <name type="scientific">Psilocybe cyanescens</name>
    <dbReference type="NCBI Taxonomy" id="93625"/>
    <lineage>
        <taxon>Eukaryota</taxon>
        <taxon>Fungi</taxon>
        <taxon>Dikarya</taxon>
        <taxon>Basidiomycota</taxon>
        <taxon>Agaricomycotina</taxon>
        <taxon>Agaricomycetes</taxon>
        <taxon>Agaricomycetidae</taxon>
        <taxon>Agaricales</taxon>
        <taxon>Agaricineae</taxon>
        <taxon>Strophariaceae</taxon>
        <taxon>Psilocybe</taxon>
    </lineage>
</organism>
<dbReference type="InParanoid" id="A0A409VWG1"/>
<dbReference type="Proteomes" id="UP000283269">
    <property type="component" value="Unassembled WGS sequence"/>
</dbReference>
<keyword evidence="3" id="KW-1185">Reference proteome</keyword>
<feature type="region of interest" description="Disordered" evidence="1">
    <location>
        <begin position="104"/>
        <end position="159"/>
    </location>
</feature>
<proteinExistence type="predicted"/>
<evidence type="ECO:0000313" key="3">
    <source>
        <dbReference type="Proteomes" id="UP000283269"/>
    </source>
</evidence>